<dbReference type="PRINTS" id="PR00469">
    <property type="entry name" value="PNDRDTASEII"/>
</dbReference>
<evidence type="ECO:0000259" key="5">
    <source>
        <dbReference type="Pfam" id="PF07992"/>
    </source>
</evidence>
<dbReference type="InterPro" id="IPR050260">
    <property type="entry name" value="FAD-bd_OxRdtase"/>
</dbReference>
<evidence type="ECO:0000313" key="6">
    <source>
        <dbReference type="EMBL" id="UJS25988.1"/>
    </source>
</evidence>
<gene>
    <name evidence="6" type="ORF">L2Y54_08060</name>
</gene>
<reference evidence="6" key="1">
    <citation type="journal article" date="2022" name="Microorganisms">
        <title>Two New Species of Filamentous Sulfur Bacteria of the Genus Thiothrix, Thiothrix winogradskyi sp. nov. and 'Candidatus Thiothrix sulfatifontis' sp. nov.</title>
        <authorList>
            <person name="Ravin N.V."/>
            <person name="Rossetti S."/>
            <person name="Beletsky A.V."/>
            <person name="Kadnikov V.V."/>
            <person name="Rudenko T.S."/>
            <person name="Smolyakov D.D."/>
            <person name="Moskvitina M.I."/>
            <person name="Gureeva M.V."/>
            <person name="Mardanov A.V."/>
            <person name="Grabovich M.Y."/>
        </authorList>
    </citation>
    <scope>NUCLEOTIDE SEQUENCE</scope>
    <source>
        <strain evidence="6">CT3</strain>
    </source>
</reference>
<name>A0ABY3T6H4_9GAMM</name>
<dbReference type="EMBL" id="CP091244">
    <property type="protein sequence ID" value="UJS25988.1"/>
    <property type="molecule type" value="Genomic_DNA"/>
</dbReference>
<dbReference type="PANTHER" id="PTHR43429">
    <property type="entry name" value="PYRIDINE NUCLEOTIDE-DISULFIDE OXIDOREDUCTASE DOMAIN-CONTAINING"/>
    <property type="match status" value="1"/>
</dbReference>
<dbReference type="Gene3D" id="3.50.50.60">
    <property type="entry name" value="FAD/NAD(P)-binding domain"/>
    <property type="match status" value="2"/>
</dbReference>
<organism evidence="6 7">
    <name type="scientific">Thiothrix winogradskyi</name>
    <dbReference type="NCBI Taxonomy" id="96472"/>
    <lineage>
        <taxon>Bacteria</taxon>
        <taxon>Pseudomonadati</taxon>
        <taxon>Pseudomonadota</taxon>
        <taxon>Gammaproteobacteria</taxon>
        <taxon>Thiotrichales</taxon>
        <taxon>Thiotrichaceae</taxon>
        <taxon>Thiothrix</taxon>
    </lineage>
</organism>
<proteinExistence type="inferred from homology"/>
<protein>
    <submittedName>
        <fullName evidence="6">NAD(P)/FAD-dependent oxidoreductase</fullName>
    </submittedName>
</protein>
<evidence type="ECO:0000256" key="4">
    <source>
        <dbReference type="ARBA" id="ARBA00022827"/>
    </source>
</evidence>
<keyword evidence="4" id="KW-0274">FAD</keyword>
<evidence type="ECO:0000256" key="3">
    <source>
        <dbReference type="ARBA" id="ARBA00022630"/>
    </source>
</evidence>
<sequence>MGYPREVRMKHVIIGTGPAGVVAAETLRKRLPEADITLLGGEPELPYSRMAIPYHLIGKVDEGGTHLRPTAGHFDALRIELRQHIVESIHPDSKALTLVGGDTLTFDKLLLATGSRATRPPIPGMDLPGVVNCWTLADARKIIAGANAGDDVVLMGAGFIGCIILEALALRGVKLTVVEMENRMVPRMMDEKSGGLLKQWCEAKGVRVLTSTRVQSVSEDAGKLVVELSGHEPLKVNLVISATGVQANTDLANGLLDTNYGIIVNERLQTSHPDIFAAGDVAEGKDFSTGSYSVQAIQPTAVEHGYLAAINMSGGKNALHRGSINMNVLDTMGLISASFGLWQGVDGGDAATLDNTARYRYINLQFEGDVLVGANTLGMTQHIGVMRGLIQNRTRLGKWKHKLMDDPTRVMEAYLAHHVP</sequence>
<evidence type="ECO:0000313" key="7">
    <source>
        <dbReference type="Proteomes" id="UP001054801"/>
    </source>
</evidence>
<dbReference type="InterPro" id="IPR023753">
    <property type="entry name" value="FAD/NAD-binding_dom"/>
</dbReference>
<accession>A0ABY3T6H4</accession>
<keyword evidence="7" id="KW-1185">Reference proteome</keyword>
<feature type="domain" description="FAD/NAD(P)-binding" evidence="5">
    <location>
        <begin position="9"/>
        <end position="288"/>
    </location>
</feature>
<comment type="similarity">
    <text evidence="2">Belongs to the FAD-dependent oxidoreductase family.</text>
</comment>
<evidence type="ECO:0000256" key="1">
    <source>
        <dbReference type="ARBA" id="ARBA00001974"/>
    </source>
</evidence>
<dbReference type="PANTHER" id="PTHR43429:SF3">
    <property type="entry name" value="NITRITE REDUCTASE [NAD(P)H]"/>
    <property type="match status" value="1"/>
</dbReference>
<keyword evidence="3" id="KW-0285">Flavoprotein</keyword>
<dbReference type="Pfam" id="PF07992">
    <property type="entry name" value="Pyr_redox_2"/>
    <property type="match status" value="1"/>
</dbReference>
<dbReference type="InterPro" id="IPR036188">
    <property type="entry name" value="FAD/NAD-bd_sf"/>
</dbReference>
<evidence type="ECO:0000256" key="2">
    <source>
        <dbReference type="ARBA" id="ARBA00006442"/>
    </source>
</evidence>
<dbReference type="SUPFAM" id="SSF51905">
    <property type="entry name" value="FAD/NAD(P)-binding domain"/>
    <property type="match status" value="2"/>
</dbReference>
<dbReference type="Proteomes" id="UP001054801">
    <property type="component" value="Chromosome"/>
</dbReference>
<dbReference type="PRINTS" id="PR00368">
    <property type="entry name" value="FADPNR"/>
</dbReference>
<comment type="cofactor">
    <cofactor evidence="1">
        <name>FAD</name>
        <dbReference type="ChEBI" id="CHEBI:57692"/>
    </cofactor>
</comment>